<keyword evidence="8" id="KW-1185">Reference proteome</keyword>
<dbReference type="Proteomes" id="UP000600449">
    <property type="component" value="Unassembled WGS sequence"/>
</dbReference>
<evidence type="ECO:0000256" key="1">
    <source>
        <dbReference type="ARBA" id="ARBA00022475"/>
    </source>
</evidence>
<dbReference type="RefSeq" id="WP_188908727.1">
    <property type="nucleotide sequence ID" value="NZ_BMMF01000001.1"/>
</dbReference>
<comment type="caution">
    <text evidence="7">The sequence shown here is derived from an EMBL/GenBank/DDBJ whole genome shotgun (WGS) entry which is preliminary data.</text>
</comment>
<dbReference type="InterPro" id="IPR006008">
    <property type="entry name" value="YciB"/>
</dbReference>
<keyword evidence="1" id="KW-1003">Cell membrane</keyword>
<organism evidence="7 8">
    <name type="scientific">Salinarimonas ramus</name>
    <dbReference type="NCBI Taxonomy" id="690164"/>
    <lineage>
        <taxon>Bacteria</taxon>
        <taxon>Pseudomonadati</taxon>
        <taxon>Pseudomonadota</taxon>
        <taxon>Alphaproteobacteria</taxon>
        <taxon>Hyphomicrobiales</taxon>
        <taxon>Salinarimonadaceae</taxon>
        <taxon>Salinarimonas</taxon>
    </lineage>
</organism>
<dbReference type="EMBL" id="BMMF01000001">
    <property type="protein sequence ID" value="GGK19556.1"/>
    <property type="molecule type" value="Genomic_DNA"/>
</dbReference>
<keyword evidence="2 6" id="KW-0812">Transmembrane</keyword>
<feature type="compositionally biased region" description="Basic residues" evidence="5">
    <location>
        <begin position="1"/>
        <end position="10"/>
    </location>
</feature>
<accession>A0A917V1H7</accession>
<evidence type="ECO:0000256" key="4">
    <source>
        <dbReference type="ARBA" id="ARBA00023136"/>
    </source>
</evidence>
<evidence type="ECO:0000256" key="6">
    <source>
        <dbReference type="SAM" id="Phobius"/>
    </source>
</evidence>
<feature type="transmembrane region" description="Helical" evidence="6">
    <location>
        <begin position="37"/>
        <end position="62"/>
    </location>
</feature>
<reference evidence="7 8" key="1">
    <citation type="journal article" date="2014" name="Int. J. Syst. Evol. Microbiol.">
        <title>Complete genome sequence of Corynebacterium casei LMG S-19264T (=DSM 44701T), isolated from a smear-ripened cheese.</title>
        <authorList>
            <consortium name="US DOE Joint Genome Institute (JGI-PGF)"/>
            <person name="Walter F."/>
            <person name="Albersmeier A."/>
            <person name="Kalinowski J."/>
            <person name="Ruckert C."/>
        </authorList>
    </citation>
    <scope>NUCLEOTIDE SEQUENCE [LARGE SCALE GENOMIC DNA]</scope>
    <source>
        <strain evidence="7 8">CGMCC 1.9161</strain>
    </source>
</reference>
<gene>
    <name evidence="7" type="ORF">GCM10011322_02870</name>
</gene>
<evidence type="ECO:0000313" key="7">
    <source>
        <dbReference type="EMBL" id="GGK19556.1"/>
    </source>
</evidence>
<proteinExistence type="predicted"/>
<sequence>MARKQTHRTRSVGDDETSGKVGGMDKRLMVELIPGPAFLIGHLLGGIFVGAGLATLATALAIALRWRWDRTLPLMAISIFGLTIVLLTIGLVLDDTTYVKVSNTVGSLAFAAIVAGGMLLRPSLLRRTLGYTIHMTDAGWRTLHLAWIALSVARAAANEVVWRGFSDDVWAVYNGVSDIAWIGLFFVVTSMVANRYWDEAARSRRRAEPAEP</sequence>
<dbReference type="PANTHER" id="PTHR36917">
    <property type="entry name" value="INTRACELLULAR SEPTATION PROTEIN A-RELATED"/>
    <property type="match status" value="1"/>
</dbReference>
<evidence type="ECO:0000313" key="8">
    <source>
        <dbReference type="Proteomes" id="UP000600449"/>
    </source>
</evidence>
<protein>
    <recommendedName>
        <fullName evidence="9">Intracellular septation protein A</fullName>
    </recommendedName>
</protein>
<dbReference type="PANTHER" id="PTHR36917:SF1">
    <property type="entry name" value="INNER MEMBRANE-SPANNING PROTEIN YCIB"/>
    <property type="match status" value="1"/>
</dbReference>
<feature type="transmembrane region" description="Helical" evidence="6">
    <location>
        <begin position="171"/>
        <end position="197"/>
    </location>
</feature>
<name>A0A917V1H7_9HYPH</name>
<keyword evidence="4 6" id="KW-0472">Membrane</keyword>
<feature type="transmembrane region" description="Helical" evidence="6">
    <location>
        <begin position="74"/>
        <end position="93"/>
    </location>
</feature>
<evidence type="ECO:0008006" key="9">
    <source>
        <dbReference type="Google" id="ProtNLM"/>
    </source>
</evidence>
<evidence type="ECO:0000256" key="5">
    <source>
        <dbReference type="SAM" id="MobiDB-lite"/>
    </source>
</evidence>
<evidence type="ECO:0000256" key="3">
    <source>
        <dbReference type="ARBA" id="ARBA00022989"/>
    </source>
</evidence>
<dbReference type="AlphaFoldDB" id="A0A917V1H7"/>
<feature type="transmembrane region" description="Helical" evidence="6">
    <location>
        <begin position="105"/>
        <end position="124"/>
    </location>
</feature>
<feature type="region of interest" description="Disordered" evidence="5">
    <location>
        <begin position="1"/>
        <end position="20"/>
    </location>
</feature>
<keyword evidence="3 6" id="KW-1133">Transmembrane helix</keyword>
<evidence type="ECO:0000256" key="2">
    <source>
        <dbReference type="ARBA" id="ARBA00022692"/>
    </source>
</evidence>
<dbReference type="GO" id="GO:0005886">
    <property type="term" value="C:plasma membrane"/>
    <property type="evidence" value="ECO:0007669"/>
    <property type="project" value="TreeGrafter"/>
</dbReference>
<dbReference type="Pfam" id="PF04279">
    <property type="entry name" value="IspA"/>
    <property type="match status" value="1"/>
</dbReference>